<accession>A0ABZ1UDW0</accession>
<feature type="compositionally biased region" description="Low complexity" evidence="1">
    <location>
        <begin position="161"/>
        <end position="196"/>
    </location>
</feature>
<feature type="region of interest" description="Disordered" evidence="1">
    <location>
        <begin position="148"/>
        <end position="196"/>
    </location>
</feature>
<evidence type="ECO:0000259" key="4">
    <source>
        <dbReference type="Pfam" id="PF26607"/>
    </source>
</evidence>
<keyword evidence="2" id="KW-0732">Signal</keyword>
<evidence type="ECO:0000256" key="1">
    <source>
        <dbReference type="SAM" id="MobiDB-lite"/>
    </source>
</evidence>
<sequence length="747" mass="75509">MKSRITALRSAAAVAVAVLMTAPGVGAAGAAPAGGPDTKAVTYQGHVFQVPSTWTVVDLAVDPQACVRFDQHAVYLGHPGDQQVCPPRLIGRTEALLVEPAAAAAPDREGSNPVAHTIRANNGVVAVTGTYDTDQSLVRRIITGAGLVPAPQRQPAPTPAPAGSAARTPVAPRSSAAQAAPADSAPADSAPADSARAAAPAAAPAAAAAIPASATNYTGKGFDACTAPSGAAMNAWMANSPYRAVGIYIGGSKRACAQPNLTASWVQQQQSAGWAFMPLYVGVQASKITAPATEGANAAADAAAQAQSLGFSPGAVLYYDMEAYNTPQYTGPVLAFLTAWTNELHAWGYNSGVYSSSSSGIKDLVANAGNSAYTMPDAVFSANWNGREDTEDPWIPAGYWSSHQRAHQYASPQAPETWGGYSIGIDQDYLDIQLNGAPPSQSSGMFLGVRQSSGNWPGFNPLTGGAGIFRGSEVAIAGLPGGSSQELGIGLDGLLYHGTRAANGGWGGFAALPGNGTPTMAARRAAIAGLPDGSSQVLAVGDDGNVYHRTRFADGNWSGFAALPGIGTPTMSAGDVAIAGLPDGSSQVLAIGNDGNVYHQTRFADGNWSGFAALPGVSTPQMAAGRVAIAGLPDGSSQVLAIGGDGNLYHETRFADGNWSAWAALPGNGTPTMAARTVGIAGLPDGSSQVAVVGGDGNAYHKTRFANGNWSGFGAVQGPYGGSVFPAQRAAIAGLPDGSSQLVITRG</sequence>
<evidence type="ECO:0000313" key="6">
    <source>
        <dbReference type="Proteomes" id="UP001432222"/>
    </source>
</evidence>
<name>A0ABZ1UDW0_9ACTN</name>
<dbReference type="InterPro" id="IPR017853">
    <property type="entry name" value="GH"/>
</dbReference>
<dbReference type="PROSITE" id="PS51318">
    <property type="entry name" value="TAT"/>
    <property type="match status" value="1"/>
</dbReference>
<dbReference type="Pfam" id="PF26607">
    <property type="entry name" value="DUF8189"/>
    <property type="match status" value="1"/>
</dbReference>
<gene>
    <name evidence="5" type="ORF">OHA16_38210</name>
</gene>
<dbReference type="Gene3D" id="3.20.20.80">
    <property type="entry name" value="Glycosidases"/>
    <property type="match status" value="1"/>
</dbReference>
<dbReference type="SUPFAM" id="SSF51445">
    <property type="entry name" value="(Trans)glycosidases"/>
    <property type="match status" value="1"/>
</dbReference>
<feature type="domain" description="PLL-like beta propeller" evidence="4">
    <location>
        <begin position="491"/>
        <end position="718"/>
    </location>
</feature>
<dbReference type="EMBL" id="CP108110">
    <property type="protein sequence ID" value="WUQ88319.1"/>
    <property type="molecule type" value="Genomic_DNA"/>
</dbReference>
<feature type="chain" id="PRO_5046684948" evidence="2">
    <location>
        <begin position="28"/>
        <end position="747"/>
    </location>
</feature>
<evidence type="ECO:0000313" key="5">
    <source>
        <dbReference type="EMBL" id="WUQ88319.1"/>
    </source>
</evidence>
<organism evidence="5 6">
    <name type="scientific">Kitasatospora purpeofusca</name>
    <dbReference type="NCBI Taxonomy" id="67352"/>
    <lineage>
        <taxon>Bacteria</taxon>
        <taxon>Bacillati</taxon>
        <taxon>Actinomycetota</taxon>
        <taxon>Actinomycetes</taxon>
        <taxon>Kitasatosporales</taxon>
        <taxon>Streptomycetaceae</taxon>
        <taxon>Kitasatospora</taxon>
    </lineage>
</organism>
<feature type="signal peptide" evidence="2">
    <location>
        <begin position="1"/>
        <end position="27"/>
    </location>
</feature>
<dbReference type="InterPro" id="IPR058502">
    <property type="entry name" value="PLL-like_beta-prop"/>
</dbReference>
<dbReference type="RefSeq" id="WP_328958867.1">
    <property type="nucleotide sequence ID" value="NZ_CP108110.1"/>
</dbReference>
<protein>
    <submittedName>
        <fullName evidence="5">DUF1906 domain-containing protein</fullName>
    </submittedName>
</protein>
<keyword evidence="6" id="KW-1185">Reference proteome</keyword>
<feature type="domain" description="Rv2525c-like glycoside hydrolase-like" evidence="3">
    <location>
        <begin position="235"/>
        <end position="429"/>
    </location>
</feature>
<evidence type="ECO:0000259" key="3">
    <source>
        <dbReference type="Pfam" id="PF08924"/>
    </source>
</evidence>
<dbReference type="Proteomes" id="UP001432222">
    <property type="component" value="Chromosome"/>
</dbReference>
<dbReference type="SUPFAM" id="SSF89372">
    <property type="entry name" value="Fucose-specific lectin"/>
    <property type="match status" value="1"/>
</dbReference>
<proteinExistence type="predicted"/>
<reference evidence="5" key="1">
    <citation type="submission" date="2022-10" db="EMBL/GenBank/DDBJ databases">
        <title>The complete genomes of actinobacterial strains from the NBC collection.</title>
        <authorList>
            <person name="Joergensen T.S."/>
            <person name="Alvarez Arevalo M."/>
            <person name="Sterndorff E.B."/>
            <person name="Faurdal D."/>
            <person name="Vuksanovic O."/>
            <person name="Mourched A.-S."/>
            <person name="Charusanti P."/>
            <person name="Shaw S."/>
            <person name="Blin K."/>
            <person name="Weber T."/>
        </authorList>
    </citation>
    <scope>NUCLEOTIDE SEQUENCE</scope>
    <source>
        <strain evidence="5">NBC_00222</strain>
    </source>
</reference>
<dbReference type="InterPro" id="IPR015020">
    <property type="entry name" value="Rv2525c-like_Glyco_Hydro-like"/>
</dbReference>
<evidence type="ECO:0000256" key="2">
    <source>
        <dbReference type="SAM" id="SignalP"/>
    </source>
</evidence>
<dbReference type="InterPro" id="IPR006311">
    <property type="entry name" value="TAT_signal"/>
</dbReference>
<dbReference type="Pfam" id="PF08924">
    <property type="entry name" value="Rv2525c_GlyHyd-like"/>
    <property type="match status" value="1"/>
</dbReference>